<comment type="subcellular location">
    <subcellularLocation>
        <location evidence="2">Cytoplasm</location>
    </subcellularLocation>
    <subcellularLocation>
        <location evidence="1">Nucleus speckle</location>
    </subcellularLocation>
    <subcellularLocation>
        <location evidence="3">Nucleus</location>
        <location evidence="3">Nucleolus</location>
    </subcellularLocation>
    <subcellularLocation>
        <location evidence="4">Nucleus</location>
        <location evidence="4">Nucleoplasm</location>
    </subcellularLocation>
</comment>
<dbReference type="Pfam" id="PF00096">
    <property type="entry name" value="zf-C2H2"/>
    <property type="match status" value="2"/>
</dbReference>
<keyword evidence="25" id="KW-1185">Reference proteome</keyword>
<evidence type="ECO:0000256" key="21">
    <source>
        <dbReference type="SAM" id="MobiDB-lite"/>
    </source>
</evidence>
<organism evidence="24 25">
    <name type="scientific">Cynoglossus semilaevis</name>
    <name type="common">Tongue sole</name>
    <dbReference type="NCBI Taxonomy" id="244447"/>
    <lineage>
        <taxon>Eukaryota</taxon>
        <taxon>Metazoa</taxon>
        <taxon>Chordata</taxon>
        <taxon>Craniata</taxon>
        <taxon>Vertebrata</taxon>
        <taxon>Euteleostomi</taxon>
        <taxon>Actinopterygii</taxon>
        <taxon>Neopterygii</taxon>
        <taxon>Teleostei</taxon>
        <taxon>Neoteleostei</taxon>
        <taxon>Acanthomorphata</taxon>
        <taxon>Carangaria</taxon>
        <taxon>Pleuronectiformes</taxon>
        <taxon>Pleuronectoidei</taxon>
        <taxon>Cynoglossidae</taxon>
        <taxon>Cynoglossinae</taxon>
        <taxon>Cynoglossus</taxon>
    </lineage>
</organism>
<dbReference type="PROSITE" id="PS50157">
    <property type="entry name" value="ZINC_FINGER_C2H2_2"/>
    <property type="match status" value="4"/>
</dbReference>
<evidence type="ECO:0000256" key="18">
    <source>
        <dbReference type="ARBA" id="ARBA00069242"/>
    </source>
</evidence>
<dbReference type="FunFam" id="3.30.160.60:FF:000228">
    <property type="entry name" value="Wilms tumor 1-KTS isoform"/>
    <property type="match status" value="1"/>
</dbReference>
<feature type="domain" description="C2H2-type" evidence="23">
    <location>
        <begin position="1132"/>
        <end position="1159"/>
    </location>
</feature>
<dbReference type="SMART" id="SM00355">
    <property type="entry name" value="ZnF_C2H2"/>
    <property type="match status" value="4"/>
</dbReference>
<evidence type="ECO:0000256" key="10">
    <source>
        <dbReference type="ARBA" id="ARBA00022771"/>
    </source>
</evidence>
<feature type="signal peptide" evidence="22">
    <location>
        <begin position="1"/>
        <end position="15"/>
    </location>
</feature>
<feature type="domain" description="C2H2-type" evidence="23">
    <location>
        <begin position="1102"/>
        <end position="1131"/>
    </location>
</feature>
<feature type="compositionally biased region" description="Polar residues" evidence="21">
    <location>
        <begin position="312"/>
        <end position="329"/>
    </location>
</feature>
<evidence type="ECO:0000256" key="2">
    <source>
        <dbReference type="ARBA" id="ARBA00004496"/>
    </source>
</evidence>
<dbReference type="PROSITE" id="PS00028">
    <property type="entry name" value="ZINC_FINGER_C2H2_1"/>
    <property type="match status" value="4"/>
</dbReference>
<dbReference type="GO" id="GO:0003677">
    <property type="term" value="F:DNA binding"/>
    <property type="evidence" value="ECO:0007669"/>
    <property type="project" value="UniProtKB-KW"/>
</dbReference>
<evidence type="ECO:0000256" key="15">
    <source>
        <dbReference type="ARBA" id="ARBA00023125"/>
    </source>
</evidence>
<evidence type="ECO:0000256" key="7">
    <source>
        <dbReference type="ARBA" id="ARBA00022499"/>
    </source>
</evidence>
<evidence type="ECO:0000256" key="11">
    <source>
        <dbReference type="ARBA" id="ARBA00022833"/>
    </source>
</evidence>
<dbReference type="STRING" id="244447.ENSCSEP00000033049"/>
<evidence type="ECO:0000256" key="1">
    <source>
        <dbReference type="ARBA" id="ARBA00004324"/>
    </source>
</evidence>
<dbReference type="InterPro" id="IPR013087">
    <property type="entry name" value="Znf_C2H2_type"/>
</dbReference>
<keyword evidence="6" id="KW-0963">Cytoplasm</keyword>
<feature type="compositionally biased region" description="Low complexity" evidence="21">
    <location>
        <begin position="587"/>
        <end position="606"/>
    </location>
</feature>
<keyword evidence="15" id="KW-0238">DNA-binding</keyword>
<dbReference type="InterPro" id="IPR031650">
    <property type="entry name" value="CCDC73"/>
</dbReference>
<feature type="coiled-coil region" evidence="20">
    <location>
        <begin position="82"/>
        <end position="262"/>
    </location>
</feature>
<dbReference type="Ensembl" id="ENSCSET00000033473.1">
    <property type="protein sequence ID" value="ENSCSEP00000033049.1"/>
    <property type="gene ID" value="ENSCSEG00000021216.1"/>
</dbReference>
<evidence type="ECO:0000259" key="23">
    <source>
        <dbReference type="PROSITE" id="PS50157"/>
    </source>
</evidence>
<evidence type="ECO:0000256" key="22">
    <source>
        <dbReference type="SAM" id="SignalP"/>
    </source>
</evidence>
<dbReference type="AlphaFoldDB" id="A0A3P8X227"/>
<evidence type="ECO:0000256" key="12">
    <source>
        <dbReference type="ARBA" id="ARBA00022843"/>
    </source>
</evidence>
<keyword evidence="13" id="KW-0694">RNA-binding</keyword>
<dbReference type="GO" id="GO:0005737">
    <property type="term" value="C:cytoplasm"/>
    <property type="evidence" value="ECO:0007669"/>
    <property type="project" value="UniProtKB-SubCell"/>
</dbReference>
<evidence type="ECO:0000256" key="20">
    <source>
        <dbReference type="SAM" id="Coils"/>
    </source>
</evidence>
<accession>A0A3P8X227</accession>
<proteinExistence type="inferred from homology"/>
<evidence type="ECO:0000256" key="19">
    <source>
        <dbReference type="PROSITE-ProRule" id="PRU00042"/>
    </source>
</evidence>
<keyword evidence="11" id="KW-0862">Zinc</keyword>
<evidence type="ECO:0000256" key="5">
    <source>
        <dbReference type="ARBA" id="ARBA00005682"/>
    </source>
</evidence>
<evidence type="ECO:0000256" key="6">
    <source>
        <dbReference type="ARBA" id="ARBA00022490"/>
    </source>
</evidence>
<dbReference type="GO" id="GO:0008270">
    <property type="term" value="F:zinc ion binding"/>
    <property type="evidence" value="ECO:0007669"/>
    <property type="project" value="UniProtKB-KW"/>
</dbReference>
<evidence type="ECO:0000256" key="13">
    <source>
        <dbReference type="ARBA" id="ARBA00022884"/>
    </source>
</evidence>
<keyword evidence="20" id="KW-0175">Coiled coil</keyword>
<sequence length="1198" mass="134393">MNSFILMIFTFTAVSQLLKYNLEKKINEQEQKLVMQSRSKDRHLAQLGEVEKRFVALSRQCAAVKQAHETLGQNVEFAVGLNNKLTSENKKLENVVASLTKELEEVNNKRIKAQMTSVKHDRPHIHTGKEQEIQMLQQKLTTETEMNKKLQADNAALRAEKQEVMKALQKTHHLLLTQTQTLRRVELELQAQNEQYQALKQEHEVMRDKSKALDERSAQLMESCTASRRSWDSEKEMLLNSVKTERRELESLKETYDQLHQKHTLVLSSLVQEQAEKIVELEMKTSHQSTSSVINIPDRQRDPGVTSEFIHTDSSQPEPNLPLNSGNTASELKCDQEFTTGHVALNGEGEEENEEKCEKLQLDSEGQEESHREEEEKNEDEESMKDKELREEVNEEENAEVTNGIPQKIDTANRPEENQGSAAKDSGDTRSTERQTTTDREEEGEDEMERAEERRQTAVHTPETQILTQTTTDCCEEKSNRLQVVDSKDAGPPLVSENLDGPERPCQSFCEQNTVSDGTDKISVTGFTSEVLQPLIPEKDRDVISAERQTEVNVSEELRTSEQTPQSKDPSGVTVILKQMDEMCLKQPNQSPPAQSSPQASEDQQSTDQGQCEGFSRECNSNTVTPENQDLTSTDKDVVTDAVDKKSEEKSRNLQGESKEDKTGDKEETKTSHSAGLRSSLDPSQGRHHLVQTLSSCGNVRATFSQTAVFPRSKKFKVPLVITTRSDVMDSLPSTRHQQGEWRADMEKRAARSRTSFPLSATVSTVSGLSGSKVTGSTMNSDVRDLTLTRDLNSLLTPLPPCPSPSCPALPVSTAPQWAPVLDFHTAVSPYSSLAPHASMGSHSFIKQEPTWGATGDPLHHDTDPHCGLSAFTVHFSGQFTGTGACRYGAAFGAPPPPAPSQPQPVTAAHHHQPPSRMFSNPPYVTNCMDTQQVARNQTGYGAVAFDGASNYGHTPSHHSSQFSNHSFKHEDALTQQNSMVGEQQYPVPPPVYGCHTPTDSCTGSQALLLRNPYNSHAAGYESDPSTPMVYSCSTQYRIHTHGVIRGIQDVRRVPGIAPTIVRSQTSEKRPFVCAYPGCNKRYFKLSHLQTHGRKHTGDKPYQCDFTDCGRRFSRSDQLKRHQRRHTGVKPFQCETCERKFSRSDHLKTHTRTHTGKTSEKPFFCRWPNCQKKFARSDELVRHHNMHQRNMTKLQLTI</sequence>
<name>A0A3P8X227_CYNSE</name>
<feature type="region of interest" description="Disordered" evidence="21">
    <location>
        <begin position="289"/>
        <end position="329"/>
    </location>
</feature>
<feature type="compositionally biased region" description="Basic and acidic residues" evidence="21">
    <location>
        <begin position="425"/>
        <end position="439"/>
    </location>
</feature>
<feature type="compositionally biased region" description="Polar residues" evidence="21">
    <location>
        <begin position="618"/>
        <end position="631"/>
    </location>
</feature>
<dbReference type="Gene3D" id="3.30.160.60">
    <property type="entry name" value="Classic Zinc Finger"/>
    <property type="match status" value="4"/>
</dbReference>
<feature type="compositionally biased region" description="Basic and acidic residues" evidence="21">
    <location>
        <begin position="356"/>
        <end position="375"/>
    </location>
</feature>
<evidence type="ECO:0000256" key="16">
    <source>
        <dbReference type="ARBA" id="ARBA00023163"/>
    </source>
</evidence>
<feature type="compositionally biased region" description="Basic and acidic residues" evidence="21">
    <location>
        <begin position="537"/>
        <end position="560"/>
    </location>
</feature>
<protein>
    <recommendedName>
        <fullName evidence="18">Wilms tumor protein homolog</fullName>
    </recommendedName>
</protein>
<keyword evidence="22" id="KW-0732">Signal</keyword>
<dbReference type="InParanoid" id="A0A3P8X227"/>
<evidence type="ECO:0000256" key="3">
    <source>
        <dbReference type="ARBA" id="ARBA00004604"/>
    </source>
</evidence>
<feature type="chain" id="PRO_5018266977" description="Wilms tumor protein homolog" evidence="22">
    <location>
        <begin position="16"/>
        <end position="1198"/>
    </location>
</feature>
<evidence type="ECO:0000256" key="9">
    <source>
        <dbReference type="ARBA" id="ARBA00022737"/>
    </source>
</evidence>
<dbReference type="PANTHER" id="PTHR28660">
    <property type="entry name" value="COILED-COIL DOMAIN-CONTAINING PROTEIN 73"/>
    <property type="match status" value="1"/>
</dbReference>
<keyword evidence="7" id="KW-1017">Isopeptide bond</keyword>
<reference evidence="24" key="3">
    <citation type="submission" date="2025-09" db="UniProtKB">
        <authorList>
            <consortium name="Ensembl"/>
        </authorList>
    </citation>
    <scope>IDENTIFICATION</scope>
</reference>
<dbReference type="FunFam" id="3.30.160.60:FF:000063">
    <property type="entry name" value="Wilms tumor 1-KTS isoform"/>
    <property type="match status" value="1"/>
</dbReference>
<dbReference type="InterPro" id="IPR000976">
    <property type="entry name" value="Wilms_tumour_N"/>
</dbReference>
<keyword evidence="8" id="KW-0479">Metal-binding</keyword>
<evidence type="ECO:0000313" key="24">
    <source>
        <dbReference type="Ensembl" id="ENSCSEP00000033049.1"/>
    </source>
</evidence>
<feature type="compositionally biased region" description="Acidic residues" evidence="21">
    <location>
        <begin position="440"/>
        <end position="450"/>
    </location>
</feature>
<keyword evidence="9" id="KW-0677">Repeat</keyword>
<keyword evidence="16" id="KW-0804">Transcription</keyword>
<evidence type="ECO:0000256" key="8">
    <source>
        <dbReference type="ARBA" id="ARBA00022723"/>
    </source>
</evidence>
<dbReference type="Pfam" id="PF02165">
    <property type="entry name" value="WT1"/>
    <property type="match status" value="1"/>
</dbReference>
<keyword evidence="14" id="KW-0805">Transcription regulation</keyword>
<dbReference type="GO" id="GO:0005730">
    <property type="term" value="C:nucleolus"/>
    <property type="evidence" value="ECO:0007669"/>
    <property type="project" value="UniProtKB-SubCell"/>
</dbReference>
<evidence type="ECO:0000313" key="25">
    <source>
        <dbReference type="Proteomes" id="UP000265120"/>
    </source>
</evidence>
<keyword evidence="12" id="KW-0832">Ubl conjugation</keyword>
<feature type="compositionally biased region" description="Low complexity" evidence="21">
    <location>
        <begin position="461"/>
        <end position="472"/>
    </location>
</feature>
<feature type="region of interest" description="Disordered" evidence="21">
    <location>
        <begin position="894"/>
        <end position="917"/>
    </location>
</feature>
<feature type="domain" description="C2H2-type" evidence="23">
    <location>
        <begin position="1163"/>
        <end position="1192"/>
    </location>
</feature>
<comment type="similarity">
    <text evidence="5">Belongs to the EGR C2H2-type zinc-finger protein family.</text>
</comment>
<reference evidence="24" key="2">
    <citation type="submission" date="2025-08" db="UniProtKB">
        <authorList>
            <consortium name="Ensembl"/>
        </authorList>
    </citation>
    <scope>IDENTIFICATION</scope>
</reference>
<evidence type="ECO:0000256" key="14">
    <source>
        <dbReference type="ARBA" id="ARBA00023015"/>
    </source>
</evidence>
<evidence type="ECO:0000256" key="4">
    <source>
        <dbReference type="ARBA" id="ARBA00004642"/>
    </source>
</evidence>
<dbReference type="Pfam" id="PF15818">
    <property type="entry name" value="CCDC73"/>
    <property type="match status" value="1"/>
</dbReference>
<keyword evidence="17" id="KW-0539">Nucleus</keyword>
<dbReference type="GO" id="GO:0003723">
    <property type="term" value="F:RNA binding"/>
    <property type="evidence" value="ECO:0007669"/>
    <property type="project" value="UniProtKB-KW"/>
</dbReference>
<feature type="domain" description="C2H2-type" evidence="23">
    <location>
        <begin position="1072"/>
        <end position="1101"/>
    </location>
</feature>
<dbReference type="GeneTree" id="ENSGT00940000156734"/>
<dbReference type="GO" id="GO:0016607">
    <property type="term" value="C:nuclear speck"/>
    <property type="evidence" value="ECO:0007669"/>
    <property type="project" value="UniProtKB-SubCell"/>
</dbReference>
<dbReference type="SUPFAM" id="SSF57667">
    <property type="entry name" value="beta-beta-alpha zinc fingers"/>
    <property type="match status" value="2"/>
</dbReference>
<dbReference type="GO" id="GO:0045944">
    <property type="term" value="P:positive regulation of transcription by RNA polymerase II"/>
    <property type="evidence" value="ECO:0007669"/>
    <property type="project" value="UniProtKB-ARBA"/>
</dbReference>
<keyword evidence="10 19" id="KW-0863">Zinc-finger</keyword>
<dbReference type="Proteomes" id="UP000265120">
    <property type="component" value="Chromosome 6"/>
</dbReference>
<evidence type="ECO:0000256" key="17">
    <source>
        <dbReference type="ARBA" id="ARBA00023242"/>
    </source>
</evidence>
<dbReference type="PANTHER" id="PTHR28660:SF1">
    <property type="entry name" value="COILED-COIL DOMAIN-CONTAINING PROTEIN 73"/>
    <property type="match status" value="1"/>
</dbReference>
<reference evidence="24 25" key="1">
    <citation type="journal article" date="2014" name="Nat. Genet.">
        <title>Whole-genome sequence of a flatfish provides insights into ZW sex chromosome evolution and adaptation to a benthic lifestyle.</title>
        <authorList>
            <person name="Chen S."/>
            <person name="Zhang G."/>
            <person name="Shao C."/>
            <person name="Huang Q."/>
            <person name="Liu G."/>
            <person name="Zhang P."/>
            <person name="Song W."/>
            <person name="An N."/>
            <person name="Chalopin D."/>
            <person name="Volff J.N."/>
            <person name="Hong Y."/>
            <person name="Li Q."/>
            <person name="Sha Z."/>
            <person name="Zhou H."/>
            <person name="Xie M."/>
            <person name="Yu Q."/>
            <person name="Liu Y."/>
            <person name="Xiang H."/>
            <person name="Wang N."/>
            <person name="Wu K."/>
            <person name="Yang C."/>
            <person name="Zhou Q."/>
            <person name="Liao X."/>
            <person name="Yang L."/>
            <person name="Hu Q."/>
            <person name="Zhang J."/>
            <person name="Meng L."/>
            <person name="Jin L."/>
            <person name="Tian Y."/>
            <person name="Lian J."/>
            <person name="Yang J."/>
            <person name="Miao G."/>
            <person name="Liu S."/>
            <person name="Liang Z."/>
            <person name="Yan F."/>
            <person name="Li Y."/>
            <person name="Sun B."/>
            <person name="Zhang H."/>
            <person name="Zhang J."/>
            <person name="Zhu Y."/>
            <person name="Du M."/>
            <person name="Zhao Y."/>
            <person name="Schartl M."/>
            <person name="Tang Q."/>
            <person name="Wang J."/>
        </authorList>
    </citation>
    <scope>NUCLEOTIDE SEQUENCE</scope>
</reference>
<feature type="compositionally biased region" description="Basic and acidic residues" evidence="21">
    <location>
        <begin position="633"/>
        <end position="671"/>
    </location>
</feature>
<feature type="region of interest" description="Disordered" evidence="21">
    <location>
        <begin position="345"/>
        <end position="687"/>
    </location>
</feature>
<feature type="compositionally biased region" description="Pro residues" evidence="21">
    <location>
        <begin position="894"/>
        <end position="903"/>
    </location>
</feature>
<dbReference type="InterPro" id="IPR036236">
    <property type="entry name" value="Znf_C2H2_sf"/>
</dbReference>